<dbReference type="EC" id="1.1.1.133" evidence="3 6"/>
<dbReference type="PANTHER" id="PTHR10491:SF4">
    <property type="entry name" value="METHIONINE ADENOSYLTRANSFERASE 2 SUBUNIT BETA"/>
    <property type="match status" value="1"/>
</dbReference>
<evidence type="ECO:0000256" key="3">
    <source>
        <dbReference type="ARBA" id="ARBA00012929"/>
    </source>
</evidence>
<dbReference type="Pfam" id="PF04321">
    <property type="entry name" value="RmlD_sub_bind"/>
    <property type="match status" value="1"/>
</dbReference>
<comment type="function">
    <text evidence="6">Catalyzes the reduction of dTDP-6-deoxy-L-lyxo-4-hexulose to yield dTDP-L-rhamnose.</text>
</comment>
<dbReference type="PANTHER" id="PTHR10491">
    <property type="entry name" value="DTDP-4-DEHYDRORHAMNOSE REDUCTASE"/>
    <property type="match status" value="1"/>
</dbReference>
<evidence type="ECO:0000256" key="4">
    <source>
        <dbReference type="ARBA" id="ARBA00017099"/>
    </source>
</evidence>
<comment type="similarity">
    <text evidence="2 6">Belongs to the dTDP-4-dehydrorhamnose reductase family.</text>
</comment>
<dbReference type="CDD" id="cd05254">
    <property type="entry name" value="dTDP_HR_like_SDR_e"/>
    <property type="match status" value="1"/>
</dbReference>
<keyword evidence="6" id="KW-0521">NADP</keyword>
<sequence length="301" mass="31540">MKLLVLGAGGQVGQELLRAGWPIGWQVTGHRRAETDLADAAALKAVILDSRPDIVVNAGAYTAVDRAEGDRDACFAVNATAPGVIGTAADAVGAAVIHYSTDYVFDGNGTGGRAEEDPVAPLGVYGASKEAGERALRAATDRHVILRTSWVFAAHGSNFVRTMWRLGAERAEMRVVADQRGCPTSARSIAQATVRIARAIAEGRAAWGTFHFCGAPATSWAGLAEAVFAEMARRTGRRPNLVPITTAEYPTPARRPANSVLETGRIQAAYGILPPDWRADLAVVLDEATAGASPAGGERTA</sequence>
<organism evidence="8 9">
    <name type="scientific">Stella humosa</name>
    <dbReference type="NCBI Taxonomy" id="94"/>
    <lineage>
        <taxon>Bacteria</taxon>
        <taxon>Pseudomonadati</taxon>
        <taxon>Pseudomonadota</taxon>
        <taxon>Alphaproteobacteria</taxon>
        <taxon>Rhodospirillales</taxon>
        <taxon>Stellaceae</taxon>
        <taxon>Stella</taxon>
    </lineage>
</organism>
<proteinExistence type="inferred from homology"/>
<keyword evidence="6" id="KW-0560">Oxidoreductase</keyword>
<evidence type="ECO:0000256" key="1">
    <source>
        <dbReference type="ARBA" id="ARBA00004781"/>
    </source>
</evidence>
<dbReference type="AlphaFoldDB" id="A0A3N1KUJ5"/>
<comment type="pathway">
    <text evidence="1 6">Carbohydrate biosynthesis; dTDP-L-rhamnose biosynthesis.</text>
</comment>
<dbReference type="RefSeq" id="WP_245978466.1">
    <property type="nucleotide sequence ID" value="NZ_AP019700.1"/>
</dbReference>
<dbReference type="Proteomes" id="UP000278222">
    <property type="component" value="Unassembled WGS sequence"/>
</dbReference>
<reference evidence="8 9" key="1">
    <citation type="submission" date="2018-11" db="EMBL/GenBank/DDBJ databases">
        <title>Genomic Encyclopedia of Type Strains, Phase IV (KMG-IV): sequencing the most valuable type-strain genomes for metagenomic binning, comparative biology and taxonomic classification.</title>
        <authorList>
            <person name="Goeker M."/>
        </authorList>
    </citation>
    <scope>NUCLEOTIDE SEQUENCE [LARGE SCALE GENOMIC DNA]</scope>
    <source>
        <strain evidence="8 9">DSM 5900</strain>
    </source>
</reference>
<evidence type="ECO:0000313" key="8">
    <source>
        <dbReference type="EMBL" id="ROP83664.1"/>
    </source>
</evidence>
<evidence type="ECO:0000256" key="5">
    <source>
        <dbReference type="ARBA" id="ARBA00048200"/>
    </source>
</evidence>
<dbReference type="InterPro" id="IPR036291">
    <property type="entry name" value="NAD(P)-bd_dom_sf"/>
</dbReference>
<accession>A0A3N1KUJ5</accession>
<dbReference type="GO" id="GO:0019305">
    <property type="term" value="P:dTDP-rhamnose biosynthetic process"/>
    <property type="evidence" value="ECO:0007669"/>
    <property type="project" value="UniProtKB-UniPathway"/>
</dbReference>
<dbReference type="Gene3D" id="3.40.50.720">
    <property type="entry name" value="NAD(P)-binding Rossmann-like Domain"/>
    <property type="match status" value="1"/>
</dbReference>
<evidence type="ECO:0000259" key="7">
    <source>
        <dbReference type="Pfam" id="PF04321"/>
    </source>
</evidence>
<comment type="cofactor">
    <cofactor evidence="6">
        <name>Mg(2+)</name>
        <dbReference type="ChEBI" id="CHEBI:18420"/>
    </cofactor>
    <text evidence="6">Binds 1 Mg(2+) ion per monomer.</text>
</comment>
<evidence type="ECO:0000256" key="6">
    <source>
        <dbReference type="RuleBase" id="RU364082"/>
    </source>
</evidence>
<dbReference type="InterPro" id="IPR029903">
    <property type="entry name" value="RmlD-like-bd"/>
</dbReference>
<gene>
    <name evidence="8" type="ORF">EDC65_4313</name>
</gene>
<evidence type="ECO:0000256" key="2">
    <source>
        <dbReference type="ARBA" id="ARBA00010944"/>
    </source>
</evidence>
<dbReference type="UniPathway" id="UPA00124"/>
<evidence type="ECO:0000313" key="9">
    <source>
        <dbReference type="Proteomes" id="UP000278222"/>
    </source>
</evidence>
<dbReference type="EMBL" id="RJKX01000016">
    <property type="protein sequence ID" value="ROP83664.1"/>
    <property type="molecule type" value="Genomic_DNA"/>
</dbReference>
<feature type="domain" description="RmlD-like substrate binding" evidence="7">
    <location>
        <begin position="1"/>
        <end position="288"/>
    </location>
</feature>
<dbReference type="GO" id="GO:0008831">
    <property type="term" value="F:dTDP-4-dehydrorhamnose reductase activity"/>
    <property type="evidence" value="ECO:0007669"/>
    <property type="project" value="UniProtKB-EC"/>
</dbReference>
<comment type="catalytic activity">
    <reaction evidence="5 6">
        <text>dTDP-beta-L-rhamnose + NADP(+) = dTDP-4-dehydro-beta-L-rhamnose + NADPH + H(+)</text>
        <dbReference type="Rhea" id="RHEA:21796"/>
        <dbReference type="ChEBI" id="CHEBI:15378"/>
        <dbReference type="ChEBI" id="CHEBI:57510"/>
        <dbReference type="ChEBI" id="CHEBI:57783"/>
        <dbReference type="ChEBI" id="CHEBI:58349"/>
        <dbReference type="ChEBI" id="CHEBI:62830"/>
        <dbReference type="EC" id="1.1.1.133"/>
    </reaction>
</comment>
<dbReference type="InterPro" id="IPR005913">
    <property type="entry name" value="dTDP_dehydrorham_reduct"/>
</dbReference>
<dbReference type="NCBIfam" id="TIGR01214">
    <property type="entry name" value="rmlD"/>
    <property type="match status" value="1"/>
</dbReference>
<dbReference type="SUPFAM" id="SSF51735">
    <property type="entry name" value="NAD(P)-binding Rossmann-fold domains"/>
    <property type="match status" value="1"/>
</dbReference>
<dbReference type="Gene3D" id="3.90.25.10">
    <property type="entry name" value="UDP-galactose 4-epimerase, domain 1"/>
    <property type="match status" value="1"/>
</dbReference>
<keyword evidence="9" id="KW-1185">Reference proteome</keyword>
<protein>
    <recommendedName>
        <fullName evidence="4 6">dTDP-4-dehydrorhamnose reductase</fullName>
        <ecNumber evidence="3 6">1.1.1.133</ecNumber>
    </recommendedName>
</protein>
<name>A0A3N1KUJ5_9PROT</name>
<comment type="caution">
    <text evidence="8">The sequence shown here is derived from an EMBL/GenBank/DDBJ whole genome shotgun (WGS) entry which is preliminary data.</text>
</comment>